<name>A0A1L7SMX9_FUSMA</name>
<organism evidence="1 2">
    <name type="scientific">Fusarium mangiferae</name>
    <name type="common">Mango malformation disease fungus</name>
    <dbReference type="NCBI Taxonomy" id="192010"/>
    <lineage>
        <taxon>Eukaryota</taxon>
        <taxon>Fungi</taxon>
        <taxon>Dikarya</taxon>
        <taxon>Ascomycota</taxon>
        <taxon>Pezizomycotina</taxon>
        <taxon>Sordariomycetes</taxon>
        <taxon>Hypocreomycetidae</taxon>
        <taxon>Hypocreales</taxon>
        <taxon>Nectriaceae</taxon>
        <taxon>Fusarium</taxon>
        <taxon>Fusarium fujikuroi species complex</taxon>
    </lineage>
</organism>
<comment type="caution">
    <text evidence="1">The sequence shown here is derived from an EMBL/GenBank/DDBJ whole genome shotgun (WGS) entry which is preliminary data.</text>
</comment>
<gene>
    <name evidence="1" type="ORF">FMAN_02074</name>
</gene>
<evidence type="ECO:0000313" key="1">
    <source>
        <dbReference type="EMBL" id="CVK85174.1"/>
    </source>
</evidence>
<protein>
    <submittedName>
        <fullName evidence="1">Uncharacterized protein</fullName>
    </submittedName>
</protein>
<dbReference type="Proteomes" id="UP000184255">
    <property type="component" value="Unassembled WGS sequence"/>
</dbReference>
<evidence type="ECO:0000313" key="2">
    <source>
        <dbReference type="Proteomes" id="UP000184255"/>
    </source>
</evidence>
<keyword evidence="2" id="KW-1185">Reference proteome</keyword>
<accession>A0A1L7SMX9</accession>
<dbReference type="GeneID" id="65081346"/>
<dbReference type="VEuPathDB" id="FungiDB:FMAN_02074"/>
<dbReference type="RefSeq" id="XP_041677432.1">
    <property type="nucleotide sequence ID" value="XM_041826233.1"/>
</dbReference>
<dbReference type="EMBL" id="FCQH01000001">
    <property type="protein sequence ID" value="CVK85174.1"/>
    <property type="molecule type" value="Genomic_DNA"/>
</dbReference>
<sequence>MRTRPSSSHLETLLEEFGEKVQALLLTRKIRSSISMTPPNSIRCVSVCDTQTKTEVRPGIFSRRRL</sequence>
<proteinExistence type="predicted"/>
<reference evidence="2" key="1">
    <citation type="journal article" date="2016" name="Genome Biol. Evol.">
        <title>Comparative 'omics' of the Fusarium fujikuroi species complex highlights differences in genetic potential and metabolite synthesis.</title>
        <authorList>
            <person name="Niehaus E.-M."/>
            <person name="Muensterkoetter M."/>
            <person name="Proctor R.H."/>
            <person name="Brown D.W."/>
            <person name="Sharon A."/>
            <person name="Idan Y."/>
            <person name="Oren-Young L."/>
            <person name="Sieber C.M."/>
            <person name="Novak O."/>
            <person name="Pencik A."/>
            <person name="Tarkowska D."/>
            <person name="Hromadova K."/>
            <person name="Freeman S."/>
            <person name="Maymon M."/>
            <person name="Elazar M."/>
            <person name="Youssef S.A."/>
            <person name="El-Shabrawy E.S.M."/>
            <person name="Shalaby A.B.A."/>
            <person name="Houterman P."/>
            <person name="Brock N.L."/>
            <person name="Burkhardt I."/>
            <person name="Tsavkelova E.A."/>
            <person name="Dickschat J.S."/>
            <person name="Galuszka P."/>
            <person name="Gueldener U."/>
            <person name="Tudzynski B."/>
        </authorList>
    </citation>
    <scope>NUCLEOTIDE SEQUENCE [LARGE SCALE GENOMIC DNA]</scope>
    <source>
        <strain evidence="2">MRC7560</strain>
    </source>
</reference>
<dbReference type="AlphaFoldDB" id="A0A1L7SMX9"/>